<organism evidence="1">
    <name type="scientific">marine metagenome</name>
    <dbReference type="NCBI Taxonomy" id="408172"/>
    <lineage>
        <taxon>unclassified sequences</taxon>
        <taxon>metagenomes</taxon>
        <taxon>ecological metagenomes</taxon>
    </lineage>
</organism>
<protein>
    <submittedName>
        <fullName evidence="1">Uncharacterized protein</fullName>
    </submittedName>
</protein>
<evidence type="ECO:0000313" key="1">
    <source>
        <dbReference type="EMBL" id="SVD51700.1"/>
    </source>
</evidence>
<proteinExistence type="predicted"/>
<dbReference type="AlphaFoldDB" id="A0A382VZ86"/>
<gene>
    <name evidence="1" type="ORF">METZ01_LOCUS404554</name>
</gene>
<accession>A0A382VZ86</accession>
<name>A0A382VZ86_9ZZZZ</name>
<dbReference type="EMBL" id="UINC01155695">
    <property type="protein sequence ID" value="SVD51700.1"/>
    <property type="molecule type" value="Genomic_DNA"/>
</dbReference>
<sequence>ALNWINDKLAKLQIGKMSSTWGNILIRKDGYTHALLQGHWGEILFNAFKYANHTKKDFLTINFDEHVDKEYTWLQMVWENPCKKIDKNHSGEGLEGITEDLMQLNKTEDEKFSLYSNNKKNNFQVNLFYRSDMLTSPKEDLELVENYFD</sequence>
<reference evidence="1" key="1">
    <citation type="submission" date="2018-05" db="EMBL/GenBank/DDBJ databases">
        <authorList>
            <person name="Lanie J.A."/>
            <person name="Ng W.-L."/>
            <person name="Kazmierczak K.M."/>
            <person name="Andrzejewski T.M."/>
            <person name="Davidsen T.M."/>
            <person name="Wayne K.J."/>
            <person name="Tettelin H."/>
            <person name="Glass J.I."/>
            <person name="Rusch D."/>
            <person name="Podicherti R."/>
            <person name="Tsui H.-C.T."/>
            <person name="Winkler M.E."/>
        </authorList>
    </citation>
    <scope>NUCLEOTIDE SEQUENCE</scope>
</reference>
<feature type="non-terminal residue" evidence="1">
    <location>
        <position position="1"/>
    </location>
</feature>